<keyword evidence="3" id="KW-1185">Reference proteome</keyword>
<evidence type="ECO:0000256" key="1">
    <source>
        <dbReference type="SAM" id="MobiDB-lite"/>
    </source>
</evidence>
<evidence type="ECO:0000313" key="2">
    <source>
        <dbReference type="EMBL" id="KAK8835852.1"/>
    </source>
</evidence>
<evidence type="ECO:0000313" key="3">
    <source>
        <dbReference type="Proteomes" id="UP001470230"/>
    </source>
</evidence>
<gene>
    <name evidence="2" type="ORF">M9Y10_040405</name>
</gene>
<sequence length="694" mass="81136">MLTYLFCFFSFSLPNPNYHTHIIQVVEYNIFNRYKESHEKYFQSQRNLLSPFLDGLFKEYLINHKKYDSNVSDTLQEQYKDLLEYEPTFSFAYDAQTLSNCLSQIPQGNVEVEIELYTNVTGNVNFGQLPYKVDIEISSDLDEDLENEILAFDESSTNYYYSTLMVQAIKTGKIPDELFIPHNMRYRRPKIHTKENEDVDFYILGGDFSDKINKFTVQSGVKLNIANYDFIVDRIDSYSFQVDGQYNIKSKSIVVSMNIEINDLVNEYDPTIVYFKIQSQSDSNFTIEFNQNNWTSIVDQYSFTLNKTKNIKQFGICLNIEDFDSVNLFLPKVNEIAGDVKIEIKHEEYFYERYYYFDSRGIEYDDEYDQEYLADVDNMVEILFSDHFPEYDSKLLSQKTISKSLIKPLKSYLLYNSNKEFKSQLIVESTGSWDQVKSLPNITFVKPDHVSVNKTNLQQNANWNEHIYEESNDYPDVPSNGGDNNKKKGKKSSSNKNDDDEVSSKQSSYTLANFSIHDVYVGASTILDFPLGFKFMQKARQTFGKFVPPPNFLHTAVWVGPYHSNNQTLGAIFVYGKYSSKIDDNTYLSKDGARSYVMSLRDFIEYFDYCNVKKLEIQRNLHLFDFIEEVRKSGMWNIAKYHWPTNNCQHFTATCIKIMKSTREVENQDDWANFPSSIYKALESNEIQLNKIDN</sequence>
<protein>
    <recommendedName>
        <fullName evidence="4">PPPDE domain-containing protein</fullName>
    </recommendedName>
</protein>
<proteinExistence type="predicted"/>
<evidence type="ECO:0008006" key="4">
    <source>
        <dbReference type="Google" id="ProtNLM"/>
    </source>
</evidence>
<accession>A0ABR2GPK8</accession>
<comment type="caution">
    <text evidence="2">The sequence shown here is derived from an EMBL/GenBank/DDBJ whole genome shotgun (WGS) entry which is preliminary data.</text>
</comment>
<name>A0ABR2GPK8_9EUKA</name>
<dbReference type="Proteomes" id="UP001470230">
    <property type="component" value="Unassembled WGS sequence"/>
</dbReference>
<reference evidence="2 3" key="1">
    <citation type="submission" date="2024-04" db="EMBL/GenBank/DDBJ databases">
        <title>Tritrichomonas musculus Genome.</title>
        <authorList>
            <person name="Alves-Ferreira E."/>
            <person name="Grigg M."/>
            <person name="Lorenzi H."/>
            <person name="Galac M."/>
        </authorList>
    </citation>
    <scope>NUCLEOTIDE SEQUENCE [LARGE SCALE GENOMIC DNA]</scope>
    <source>
        <strain evidence="2 3">EAF2021</strain>
    </source>
</reference>
<dbReference type="EMBL" id="JAPFFF010000073">
    <property type="protein sequence ID" value="KAK8835852.1"/>
    <property type="molecule type" value="Genomic_DNA"/>
</dbReference>
<feature type="region of interest" description="Disordered" evidence="1">
    <location>
        <begin position="470"/>
        <end position="504"/>
    </location>
</feature>
<organism evidence="2 3">
    <name type="scientific">Tritrichomonas musculus</name>
    <dbReference type="NCBI Taxonomy" id="1915356"/>
    <lineage>
        <taxon>Eukaryota</taxon>
        <taxon>Metamonada</taxon>
        <taxon>Parabasalia</taxon>
        <taxon>Tritrichomonadida</taxon>
        <taxon>Tritrichomonadidae</taxon>
        <taxon>Tritrichomonas</taxon>
    </lineage>
</organism>